<protein>
    <submittedName>
        <fullName evidence="3">XRE family transcriptional regulator</fullName>
    </submittedName>
</protein>
<keyword evidence="1" id="KW-0238">DNA-binding</keyword>
<gene>
    <name evidence="3" type="ORF">OKJ99_20565</name>
</gene>
<evidence type="ECO:0000259" key="2">
    <source>
        <dbReference type="PROSITE" id="PS50943"/>
    </source>
</evidence>
<dbReference type="InterPro" id="IPR001387">
    <property type="entry name" value="Cro/C1-type_HTH"/>
</dbReference>
<evidence type="ECO:0000256" key="1">
    <source>
        <dbReference type="ARBA" id="ARBA00023125"/>
    </source>
</evidence>
<dbReference type="PANTHER" id="PTHR46797">
    <property type="entry name" value="HTH-TYPE TRANSCRIPTIONAL REGULATOR"/>
    <property type="match status" value="1"/>
</dbReference>
<dbReference type="EMBL" id="JAOZYC010000125">
    <property type="protein sequence ID" value="MEB8339887.1"/>
    <property type="molecule type" value="Genomic_DNA"/>
</dbReference>
<reference evidence="3 4" key="1">
    <citation type="submission" date="2022-10" db="EMBL/GenBank/DDBJ databases">
        <authorList>
            <person name="Xie J."/>
            <person name="Shen N."/>
        </authorList>
    </citation>
    <scope>NUCLEOTIDE SEQUENCE [LARGE SCALE GENOMIC DNA]</scope>
    <source>
        <strain evidence="3 4">YIM65594</strain>
    </source>
</reference>
<dbReference type="InterPro" id="IPR013096">
    <property type="entry name" value="Cupin_2"/>
</dbReference>
<dbReference type="InterPro" id="IPR014710">
    <property type="entry name" value="RmlC-like_jellyroll"/>
</dbReference>
<dbReference type="PROSITE" id="PS50943">
    <property type="entry name" value="HTH_CROC1"/>
    <property type="match status" value="1"/>
</dbReference>
<organism evidence="3 4">
    <name type="scientific">Streptomyces endophyticus</name>
    <dbReference type="NCBI Taxonomy" id="714166"/>
    <lineage>
        <taxon>Bacteria</taxon>
        <taxon>Bacillati</taxon>
        <taxon>Actinomycetota</taxon>
        <taxon>Actinomycetes</taxon>
        <taxon>Kitasatosporales</taxon>
        <taxon>Streptomycetaceae</taxon>
        <taxon>Streptomyces</taxon>
    </lineage>
</organism>
<dbReference type="InterPro" id="IPR010982">
    <property type="entry name" value="Lambda_DNA-bd_dom_sf"/>
</dbReference>
<dbReference type="InterPro" id="IPR050807">
    <property type="entry name" value="TransReg_Diox_bact_type"/>
</dbReference>
<comment type="caution">
    <text evidence="3">The sequence shown here is derived from an EMBL/GenBank/DDBJ whole genome shotgun (WGS) entry which is preliminary data.</text>
</comment>
<dbReference type="Gene3D" id="1.10.260.40">
    <property type="entry name" value="lambda repressor-like DNA-binding domains"/>
    <property type="match status" value="1"/>
</dbReference>
<evidence type="ECO:0000313" key="4">
    <source>
        <dbReference type="Proteomes" id="UP001354931"/>
    </source>
</evidence>
<dbReference type="SUPFAM" id="SSF51182">
    <property type="entry name" value="RmlC-like cupins"/>
    <property type="match status" value="1"/>
</dbReference>
<name>A0ABU6F8A5_9ACTN</name>
<dbReference type="Pfam" id="PF07883">
    <property type="entry name" value="Cupin_2"/>
    <property type="match status" value="1"/>
</dbReference>
<sequence>MNVGPGIRRRRRALELTLAEVARRAEVSVPFLSQVENDRSRPSMNSLQRIADALDTTAVELLAAAEPPRPVDVVRAAEKPAMADGARPLVRGEQRLHALEFTGDHDWERVFRHAGDEVMYVADGSIETEVDDTHYVLERGDTLYCAAGLAHRWRPLEPGTRVLVVGVAAR</sequence>
<dbReference type="PANTHER" id="PTHR46797:SF1">
    <property type="entry name" value="METHYLPHOSPHONATE SYNTHASE"/>
    <property type="match status" value="1"/>
</dbReference>
<dbReference type="CDD" id="cd02209">
    <property type="entry name" value="cupin_XRE_C"/>
    <property type="match status" value="1"/>
</dbReference>
<feature type="domain" description="HTH cro/C1-type" evidence="2">
    <location>
        <begin position="7"/>
        <end position="61"/>
    </location>
</feature>
<keyword evidence="4" id="KW-1185">Reference proteome</keyword>
<dbReference type="SMART" id="SM00530">
    <property type="entry name" value="HTH_XRE"/>
    <property type="match status" value="1"/>
</dbReference>
<dbReference type="Proteomes" id="UP001354931">
    <property type="component" value="Unassembled WGS sequence"/>
</dbReference>
<dbReference type="RefSeq" id="WP_326018381.1">
    <property type="nucleotide sequence ID" value="NZ_JAOZYC010000125.1"/>
</dbReference>
<dbReference type="InterPro" id="IPR011051">
    <property type="entry name" value="RmlC_Cupin_sf"/>
</dbReference>
<dbReference type="Gene3D" id="2.60.120.10">
    <property type="entry name" value="Jelly Rolls"/>
    <property type="match status" value="1"/>
</dbReference>
<proteinExistence type="predicted"/>
<accession>A0ABU6F8A5</accession>
<dbReference type="Pfam" id="PF01381">
    <property type="entry name" value="HTH_3"/>
    <property type="match status" value="1"/>
</dbReference>
<dbReference type="CDD" id="cd00093">
    <property type="entry name" value="HTH_XRE"/>
    <property type="match status" value="1"/>
</dbReference>
<evidence type="ECO:0000313" key="3">
    <source>
        <dbReference type="EMBL" id="MEB8339887.1"/>
    </source>
</evidence>